<feature type="domain" description="GST N-terminal" evidence="1">
    <location>
        <begin position="5"/>
        <end position="98"/>
    </location>
</feature>
<name>A0A132B966_MOLSC</name>
<evidence type="ECO:0000259" key="1">
    <source>
        <dbReference type="PROSITE" id="PS50404"/>
    </source>
</evidence>
<reference evidence="2 3" key="1">
    <citation type="submission" date="2015-10" db="EMBL/GenBank/DDBJ databases">
        <title>Full genome of DAOMC 229536 Phialocephala scopiformis, a fungal endophyte of spruce producing the potent anti-insectan compound rugulosin.</title>
        <authorList>
            <consortium name="DOE Joint Genome Institute"/>
            <person name="Walker A.K."/>
            <person name="Frasz S.L."/>
            <person name="Seifert K.A."/>
            <person name="Miller J.D."/>
            <person name="Mondo S.J."/>
            <person name="Labutti K."/>
            <person name="Lipzen A."/>
            <person name="Dockter R."/>
            <person name="Kennedy M."/>
            <person name="Grigoriev I.V."/>
            <person name="Spatafora J.W."/>
        </authorList>
    </citation>
    <scope>NUCLEOTIDE SEQUENCE [LARGE SCALE GENOMIC DNA]</scope>
    <source>
        <strain evidence="2 3">CBS 120377</strain>
    </source>
</reference>
<dbReference type="InterPro" id="IPR036249">
    <property type="entry name" value="Thioredoxin-like_sf"/>
</dbReference>
<dbReference type="KEGG" id="psco:LY89DRAFT_598871"/>
<dbReference type="GeneID" id="28819789"/>
<accession>A0A132B966</accession>
<dbReference type="InterPro" id="IPR004045">
    <property type="entry name" value="Glutathione_S-Trfase_N"/>
</dbReference>
<dbReference type="Gene3D" id="3.40.30.10">
    <property type="entry name" value="Glutaredoxin"/>
    <property type="match status" value="1"/>
</dbReference>
<dbReference type="Proteomes" id="UP000070700">
    <property type="component" value="Unassembled WGS sequence"/>
</dbReference>
<sequence length="259" mass="29365">MASTEPYTLYYNKWSICSQMVQLTFAFRGEPKDAGSQMTIEKKSIDIMNGEQLEEAYLTEINPKGQVPVLTHPSRLPKPIADSLDITYYITTQYPGLVPESNKDQLIELLKELHRINFFSLSFGSRVGAVNAQKTAVEAKLAQTDISAKYRKALEYKKTIIRDEKVNGVTPEEIETQKSNTTTFLDKIAKLYNPGSGPWLWGRISPTVLDVQLAIFLARLHDVGHAILIPKHLLPFYSTMTETNEWKDVYQGRKTMFGV</sequence>
<dbReference type="EMBL" id="KQ947433">
    <property type="protein sequence ID" value="KUJ08945.1"/>
    <property type="molecule type" value="Genomic_DNA"/>
</dbReference>
<dbReference type="CDD" id="cd00570">
    <property type="entry name" value="GST_N_family"/>
    <property type="match status" value="1"/>
</dbReference>
<organism evidence="2 3">
    <name type="scientific">Mollisia scopiformis</name>
    <name type="common">Conifer needle endophyte fungus</name>
    <name type="synonym">Phialocephala scopiformis</name>
    <dbReference type="NCBI Taxonomy" id="149040"/>
    <lineage>
        <taxon>Eukaryota</taxon>
        <taxon>Fungi</taxon>
        <taxon>Dikarya</taxon>
        <taxon>Ascomycota</taxon>
        <taxon>Pezizomycotina</taxon>
        <taxon>Leotiomycetes</taxon>
        <taxon>Helotiales</taxon>
        <taxon>Mollisiaceae</taxon>
        <taxon>Mollisia</taxon>
    </lineage>
</organism>
<dbReference type="AlphaFoldDB" id="A0A132B966"/>
<keyword evidence="3" id="KW-1185">Reference proteome</keyword>
<dbReference type="PROSITE" id="PS50404">
    <property type="entry name" value="GST_NTER"/>
    <property type="match status" value="1"/>
</dbReference>
<proteinExistence type="predicted"/>
<evidence type="ECO:0000313" key="2">
    <source>
        <dbReference type="EMBL" id="KUJ08945.1"/>
    </source>
</evidence>
<dbReference type="SUPFAM" id="SSF52833">
    <property type="entry name" value="Thioredoxin-like"/>
    <property type="match status" value="1"/>
</dbReference>
<evidence type="ECO:0000313" key="3">
    <source>
        <dbReference type="Proteomes" id="UP000070700"/>
    </source>
</evidence>
<gene>
    <name evidence="2" type="ORF">LY89DRAFT_598871</name>
</gene>
<dbReference type="RefSeq" id="XP_018063300.1">
    <property type="nucleotide sequence ID" value="XM_018210063.1"/>
</dbReference>
<dbReference type="OrthoDB" id="412788at2759"/>
<dbReference type="Pfam" id="PF13417">
    <property type="entry name" value="GST_N_3"/>
    <property type="match status" value="1"/>
</dbReference>
<protein>
    <recommendedName>
        <fullName evidence="1">GST N-terminal domain-containing protein</fullName>
    </recommendedName>
</protein>
<dbReference type="InParanoid" id="A0A132B966"/>